<comment type="caution">
    <text evidence="2">The sequence shown here is derived from an EMBL/GenBank/DDBJ whole genome shotgun (WGS) entry which is preliminary data.</text>
</comment>
<keyword evidence="1" id="KW-0812">Transmembrane</keyword>
<evidence type="ECO:0000313" key="3">
    <source>
        <dbReference type="Proteomes" id="UP001589844"/>
    </source>
</evidence>
<gene>
    <name evidence="2" type="ORF">ACFFJH_03300</name>
</gene>
<dbReference type="Proteomes" id="UP001589844">
    <property type="component" value="Unassembled WGS sequence"/>
</dbReference>
<keyword evidence="1" id="KW-1133">Transmembrane helix</keyword>
<evidence type="ECO:0000313" key="2">
    <source>
        <dbReference type="EMBL" id="MFC0348820.1"/>
    </source>
</evidence>
<protein>
    <recommendedName>
        <fullName evidence="4">DNA gyrase subunit B</fullName>
    </recommendedName>
</protein>
<organism evidence="2 3">
    <name type="scientific">Undibacterium danionis</name>
    <dbReference type="NCBI Taxonomy" id="1812100"/>
    <lineage>
        <taxon>Bacteria</taxon>
        <taxon>Pseudomonadati</taxon>
        <taxon>Pseudomonadota</taxon>
        <taxon>Betaproteobacteria</taxon>
        <taxon>Burkholderiales</taxon>
        <taxon>Oxalobacteraceae</taxon>
        <taxon>Undibacterium</taxon>
    </lineage>
</organism>
<evidence type="ECO:0000256" key="1">
    <source>
        <dbReference type="SAM" id="Phobius"/>
    </source>
</evidence>
<feature type="transmembrane region" description="Helical" evidence="1">
    <location>
        <begin position="49"/>
        <end position="69"/>
    </location>
</feature>
<proteinExistence type="predicted"/>
<evidence type="ECO:0008006" key="4">
    <source>
        <dbReference type="Google" id="ProtNLM"/>
    </source>
</evidence>
<dbReference type="EMBL" id="JBHLXJ010000003">
    <property type="protein sequence ID" value="MFC0348820.1"/>
    <property type="molecule type" value="Genomic_DNA"/>
</dbReference>
<reference evidence="2 3" key="1">
    <citation type="submission" date="2024-09" db="EMBL/GenBank/DDBJ databases">
        <authorList>
            <person name="Sun Q."/>
            <person name="Mori K."/>
        </authorList>
    </citation>
    <scope>NUCLEOTIDE SEQUENCE [LARGE SCALE GENOMIC DNA]</scope>
    <source>
        <strain evidence="2 3">CCM 8677</strain>
    </source>
</reference>
<keyword evidence="3" id="KW-1185">Reference proteome</keyword>
<name>A0ABV6IAG3_9BURK</name>
<keyword evidence="1" id="KW-0472">Membrane</keyword>
<dbReference type="RefSeq" id="WP_390210033.1">
    <property type="nucleotide sequence ID" value="NZ_JBHLXJ010000003.1"/>
</dbReference>
<sequence length="190" mass="21396">MLTAFTVILTLIYPLAIWFGKGQIEPRWLAALLLTLVATRLPTLKISKLARWSALCGLLMVFAAVWTNALLPLKLYPVLVNIAFLITFAYSLSTPQSMIERFARMTEPDLPEAAIGYTRNVTKVWCGFFVLNGSIALATAIWASQEVWALYTGVISYALMGSLFLIEYLVRIRFKRRHAQPAHHSHPNVE</sequence>
<accession>A0ABV6IAG3</accession>
<feature type="transmembrane region" description="Helical" evidence="1">
    <location>
        <begin position="75"/>
        <end position="92"/>
    </location>
</feature>
<feature type="transmembrane region" description="Helical" evidence="1">
    <location>
        <begin position="148"/>
        <end position="170"/>
    </location>
</feature>
<feature type="transmembrane region" description="Helical" evidence="1">
    <location>
        <begin position="124"/>
        <end position="142"/>
    </location>
</feature>